<evidence type="ECO:0000256" key="4">
    <source>
        <dbReference type="ARBA" id="ARBA00022857"/>
    </source>
</evidence>
<evidence type="ECO:0000259" key="9">
    <source>
        <dbReference type="Pfam" id="PF00881"/>
    </source>
</evidence>
<evidence type="ECO:0000256" key="5">
    <source>
        <dbReference type="ARBA" id="ARBA00023002"/>
    </source>
</evidence>
<gene>
    <name evidence="10" type="ORF">JJB74_04940</name>
</gene>
<keyword evidence="6 7" id="KW-0520">NAD</keyword>
<accession>A0A934SNT3</accession>
<dbReference type="PIRSF" id="PIRSF000232">
    <property type="entry name" value="YdjA"/>
    <property type="match status" value="1"/>
</dbReference>
<comment type="caution">
    <text evidence="10">The sequence shown here is derived from an EMBL/GenBank/DDBJ whole genome shotgun (WGS) entry which is preliminary data.</text>
</comment>
<evidence type="ECO:0000256" key="8">
    <source>
        <dbReference type="PIRSR" id="PIRSR000232-1"/>
    </source>
</evidence>
<keyword evidence="2 7" id="KW-0285">Flavoprotein</keyword>
<feature type="binding site" evidence="8">
    <location>
        <position position="46"/>
    </location>
    <ligand>
        <name>FMN</name>
        <dbReference type="ChEBI" id="CHEBI:58210"/>
        <note>ligand shared between dimeric partners</note>
    </ligand>
</feature>
<dbReference type="InterPro" id="IPR029479">
    <property type="entry name" value="Nitroreductase"/>
</dbReference>
<dbReference type="InterPro" id="IPR026021">
    <property type="entry name" value="YdjA-like"/>
</dbReference>
<dbReference type="EC" id="1.-.-.-" evidence="7"/>
<dbReference type="InterPro" id="IPR052530">
    <property type="entry name" value="NAD(P)H_nitroreductase"/>
</dbReference>
<proteinExistence type="inferred from homology"/>
<evidence type="ECO:0000256" key="3">
    <source>
        <dbReference type="ARBA" id="ARBA00022643"/>
    </source>
</evidence>
<feature type="binding site" description="in other chain" evidence="8">
    <location>
        <begin position="143"/>
        <end position="145"/>
    </location>
    <ligand>
        <name>FMN</name>
        <dbReference type="ChEBI" id="CHEBI:58210"/>
        <note>ligand shared between dimeric partners</note>
    </ligand>
</feature>
<sequence length="193" mass="20701">MNPSASSDASACVARLLNRYSMGIKHLVEPGPSEVQLRTIIEAALRAPDHGELVPFRFCVIGGAARARLADLFEASAVRRGKSAESCALERERALRAPLLIAIIARIDLYHPMVPAHEQWACVGGAVTNILNAIHMLGFAGKMLSGEKVRDAEIVGAFCQPGETLTGWISVGTAAKQPGERRAKPVDDVLSFF</sequence>
<evidence type="ECO:0000313" key="10">
    <source>
        <dbReference type="EMBL" id="MBK4733951.1"/>
    </source>
</evidence>
<dbReference type="Pfam" id="PF00881">
    <property type="entry name" value="Nitroreductase"/>
    <property type="match status" value="1"/>
</dbReference>
<dbReference type="RefSeq" id="WP_200590657.1">
    <property type="nucleotide sequence ID" value="NZ_JAEPBG010000001.1"/>
</dbReference>
<keyword evidence="4 7" id="KW-0521">NADP</keyword>
<organism evidence="10 11">
    <name type="scientific">Noviherbaspirillum pedocola</name>
    <dbReference type="NCBI Taxonomy" id="2801341"/>
    <lineage>
        <taxon>Bacteria</taxon>
        <taxon>Pseudomonadati</taxon>
        <taxon>Pseudomonadota</taxon>
        <taxon>Betaproteobacteria</taxon>
        <taxon>Burkholderiales</taxon>
        <taxon>Oxalobacteraceae</taxon>
        <taxon>Noviherbaspirillum</taxon>
    </lineage>
</organism>
<feature type="binding site" description="in other chain" evidence="8">
    <location>
        <begin position="19"/>
        <end position="21"/>
    </location>
    <ligand>
        <name>FMN</name>
        <dbReference type="ChEBI" id="CHEBI:58210"/>
        <note>ligand shared between dimeric partners</note>
    </ligand>
</feature>
<evidence type="ECO:0000256" key="2">
    <source>
        <dbReference type="ARBA" id="ARBA00022630"/>
    </source>
</evidence>
<evidence type="ECO:0000313" key="11">
    <source>
        <dbReference type="Proteomes" id="UP000622890"/>
    </source>
</evidence>
<dbReference type="Proteomes" id="UP000622890">
    <property type="component" value="Unassembled WGS sequence"/>
</dbReference>
<dbReference type="AlphaFoldDB" id="A0A934SNT3"/>
<dbReference type="Gene3D" id="3.40.109.10">
    <property type="entry name" value="NADH Oxidase"/>
    <property type="match status" value="1"/>
</dbReference>
<evidence type="ECO:0000256" key="6">
    <source>
        <dbReference type="ARBA" id="ARBA00023027"/>
    </source>
</evidence>
<dbReference type="InterPro" id="IPR000415">
    <property type="entry name" value="Nitroreductase-like"/>
</dbReference>
<dbReference type="PANTHER" id="PTHR43821">
    <property type="entry name" value="NAD(P)H NITROREDUCTASE YDJA-RELATED"/>
    <property type="match status" value="1"/>
</dbReference>
<dbReference type="PANTHER" id="PTHR43821:SF1">
    <property type="entry name" value="NAD(P)H NITROREDUCTASE YDJA-RELATED"/>
    <property type="match status" value="1"/>
</dbReference>
<dbReference type="CDD" id="cd02135">
    <property type="entry name" value="YdjA-like"/>
    <property type="match status" value="1"/>
</dbReference>
<feature type="binding site" evidence="8">
    <location>
        <position position="50"/>
    </location>
    <ligand>
        <name>FMN</name>
        <dbReference type="ChEBI" id="CHEBI:58210"/>
        <note>ligand shared between dimeric partners</note>
    </ligand>
</feature>
<dbReference type="EMBL" id="JAEPBG010000001">
    <property type="protein sequence ID" value="MBK4733951.1"/>
    <property type="molecule type" value="Genomic_DNA"/>
</dbReference>
<comment type="similarity">
    <text evidence="1 7">Belongs to the nitroreductase family.</text>
</comment>
<dbReference type="GO" id="GO:0016491">
    <property type="term" value="F:oxidoreductase activity"/>
    <property type="evidence" value="ECO:0007669"/>
    <property type="project" value="UniProtKB-UniRule"/>
</dbReference>
<protein>
    <recommendedName>
        <fullName evidence="7">Putative NAD(P)H nitroreductase</fullName>
        <ecNumber evidence="7">1.-.-.-</ecNumber>
    </recommendedName>
</protein>
<feature type="domain" description="Nitroreductase" evidence="9">
    <location>
        <begin position="29"/>
        <end position="172"/>
    </location>
</feature>
<keyword evidence="11" id="KW-1185">Reference proteome</keyword>
<name>A0A934SNT3_9BURK</name>
<keyword evidence="3 7" id="KW-0288">FMN</keyword>
<reference evidence="10" key="1">
    <citation type="submission" date="2021-01" db="EMBL/GenBank/DDBJ databases">
        <title>Genome sequence of strain Noviherbaspirillum sp. DKR-6.</title>
        <authorList>
            <person name="Chaudhary D.K."/>
        </authorList>
    </citation>
    <scope>NUCLEOTIDE SEQUENCE</scope>
    <source>
        <strain evidence="10">DKR-6</strain>
    </source>
</reference>
<evidence type="ECO:0000256" key="7">
    <source>
        <dbReference type="PIRNR" id="PIRNR000232"/>
    </source>
</evidence>
<evidence type="ECO:0000256" key="1">
    <source>
        <dbReference type="ARBA" id="ARBA00007118"/>
    </source>
</evidence>
<keyword evidence="5 7" id="KW-0560">Oxidoreductase</keyword>
<dbReference type="SUPFAM" id="SSF55469">
    <property type="entry name" value="FMN-dependent nitroreductase-like"/>
    <property type="match status" value="1"/>
</dbReference>
<comment type="cofactor">
    <cofactor evidence="8">
        <name>FMN</name>
        <dbReference type="ChEBI" id="CHEBI:58210"/>
    </cofactor>
    <text evidence="8">Binds 1 FMN per subunit.</text>
</comment>